<evidence type="ECO:0000259" key="1">
    <source>
        <dbReference type="PROSITE" id="PS50011"/>
    </source>
</evidence>
<keyword evidence="2" id="KW-0808">Transferase</keyword>
<dbReference type="GO" id="GO:0005634">
    <property type="term" value="C:nucleus"/>
    <property type="evidence" value="ECO:0007669"/>
    <property type="project" value="TreeGrafter"/>
</dbReference>
<dbReference type="InterPro" id="IPR011009">
    <property type="entry name" value="Kinase-like_dom_sf"/>
</dbReference>
<organism evidence="2 3">
    <name type="scientific">Alternaria alternata</name>
    <name type="common">Alternaria rot fungus</name>
    <name type="synonym">Torula alternata</name>
    <dbReference type="NCBI Taxonomy" id="5599"/>
    <lineage>
        <taxon>Eukaryota</taxon>
        <taxon>Fungi</taxon>
        <taxon>Dikarya</taxon>
        <taxon>Ascomycota</taxon>
        <taxon>Pezizomycotina</taxon>
        <taxon>Dothideomycetes</taxon>
        <taxon>Pleosporomycetidae</taxon>
        <taxon>Pleosporales</taxon>
        <taxon>Pleosporineae</taxon>
        <taxon>Pleosporaceae</taxon>
        <taxon>Alternaria</taxon>
        <taxon>Alternaria sect. Alternaria</taxon>
        <taxon>Alternaria alternata complex</taxon>
    </lineage>
</organism>
<accession>A0A177D379</accession>
<dbReference type="AlphaFoldDB" id="A0A177D379"/>
<dbReference type="Proteomes" id="UP000077248">
    <property type="component" value="Unassembled WGS sequence"/>
</dbReference>
<dbReference type="KEGG" id="aalt:CC77DRAFT_573314"/>
<protein>
    <submittedName>
        <fullName evidence="2">Kinase-like protein</fullName>
    </submittedName>
</protein>
<dbReference type="VEuPathDB" id="FungiDB:CC77DRAFT_573314"/>
<dbReference type="GO" id="GO:0044773">
    <property type="term" value="P:mitotic DNA damage checkpoint signaling"/>
    <property type="evidence" value="ECO:0007669"/>
    <property type="project" value="TreeGrafter"/>
</dbReference>
<dbReference type="InterPro" id="IPR000719">
    <property type="entry name" value="Prot_kinase_dom"/>
</dbReference>
<name>A0A177D379_ALTAL</name>
<dbReference type="PROSITE" id="PS50011">
    <property type="entry name" value="PROTEIN_KINASE_DOM"/>
    <property type="match status" value="1"/>
</dbReference>
<dbReference type="EMBL" id="KV441502">
    <property type="protein sequence ID" value="OAG14133.1"/>
    <property type="molecule type" value="Genomic_DNA"/>
</dbReference>
<dbReference type="PROSITE" id="PS00108">
    <property type="entry name" value="PROTEIN_KINASE_ST"/>
    <property type="match status" value="1"/>
</dbReference>
<evidence type="ECO:0000313" key="3">
    <source>
        <dbReference type="Proteomes" id="UP000077248"/>
    </source>
</evidence>
<feature type="domain" description="Protein kinase" evidence="1">
    <location>
        <begin position="99"/>
        <end position="410"/>
    </location>
</feature>
<evidence type="ECO:0000313" key="2">
    <source>
        <dbReference type="EMBL" id="OAG14133.1"/>
    </source>
</evidence>
<dbReference type="Pfam" id="PF00069">
    <property type="entry name" value="Pkinase"/>
    <property type="match status" value="1"/>
</dbReference>
<sequence>MATSTRPDYGPDLLTDEENQQLDNFFSVRNTIDHPNERSAFNEETDVDHIQRWAGYAFQRATTPLTEQPPCEYIDGVSLDWSGHGTSHVDYNKSDVLPLTQGKFLGHGMHGGVYETSCNGVKLAWKRKYCRRKIGERERREIEVIKKLSHRHIIRLMGTYTHGPFLGLLLWPVATCDLASLLEDVDWLQKPILLEQGLPLKLSEEWTEQTEEREARLQALGILLGGVTTLARDSAVAFLKSTIGCIASAVAYIHESDIKHKDLKPSNILLSRNGLWLTDFGTATDFSVLTTSVTDNGERGTPKYFAPEVARFEPSGRAADIFSMGCIFFEIMILCIECSLDLSVTLRSRNDRSFQSNLDNVKVWLIEDDWSDPQDTPSIEEYLSGLVGSMMDVEVDKRPTASIVEWDVAIISGKCSAYRSLYESSKEPGIYRDCCYQEAFRNQSRAMLPILGTEVMINITFGRTYLLPPYQNIWTFHIGYVDENLIQSVQMFAAQRTSKSHRIFHSLPCGIDVHRDHGVSACLILRPGFIWTSSIAQSVPKTNDKRVMPLFWLSKFGPGDYSITQSFIVQRAS</sequence>
<dbReference type="SMART" id="SM00220">
    <property type="entry name" value="S_TKc"/>
    <property type="match status" value="1"/>
</dbReference>
<dbReference type="Gene3D" id="1.10.510.10">
    <property type="entry name" value="Transferase(Phosphotransferase) domain 1"/>
    <property type="match status" value="1"/>
</dbReference>
<dbReference type="RefSeq" id="XP_018379554.1">
    <property type="nucleotide sequence ID" value="XM_018532283.1"/>
</dbReference>
<proteinExistence type="predicted"/>
<dbReference type="PANTHER" id="PTHR44167">
    <property type="entry name" value="OVARIAN-SPECIFIC SERINE/THREONINE-PROTEIN KINASE LOK-RELATED"/>
    <property type="match status" value="1"/>
</dbReference>
<dbReference type="SUPFAM" id="SSF56112">
    <property type="entry name" value="Protein kinase-like (PK-like)"/>
    <property type="match status" value="1"/>
</dbReference>
<dbReference type="InterPro" id="IPR008271">
    <property type="entry name" value="Ser/Thr_kinase_AS"/>
</dbReference>
<dbReference type="CDD" id="cd00180">
    <property type="entry name" value="PKc"/>
    <property type="match status" value="1"/>
</dbReference>
<dbReference type="Gene3D" id="3.30.200.20">
    <property type="entry name" value="Phosphorylase Kinase, domain 1"/>
    <property type="match status" value="1"/>
</dbReference>
<dbReference type="GO" id="GO:0005524">
    <property type="term" value="F:ATP binding"/>
    <property type="evidence" value="ECO:0007669"/>
    <property type="project" value="InterPro"/>
</dbReference>
<keyword evidence="3" id="KW-1185">Reference proteome</keyword>
<gene>
    <name evidence="2" type="ORF">CC77DRAFT_573314</name>
</gene>
<dbReference type="GeneID" id="29117877"/>
<keyword evidence="2" id="KW-0418">Kinase</keyword>
<dbReference type="STRING" id="5599.A0A177D379"/>
<reference evidence="2 3" key="1">
    <citation type="submission" date="2016-05" db="EMBL/GenBank/DDBJ databases">
        <title>Comparative analysis of secretome profiles of manganese(II)-oxidizing ascomycete fungi.</title>
        <authorList>
            <consortium name="DOE Joint Genome Institute"/>
            <person name="Zeiner C.A."/>
            <person name="Purvine S.O."/>
            <person name="Zink E.M."/>
            <person name="Wu S."/>
            <person name="Pasa-Tolic L."/>
            <person name="Chaput D.L."/>
            <person name="Haridas S."/>
            <person name="Grigoriev I.V."/>
            <person name="Santelli C.M."/>
            <person name="Hansel C.M."/>
        </authorList>
    </citation>
    <scope>NUCLEOTIDE SEQUENCE [LARGE SCALE GENOMIC DNA]</scope>
    <source>
        <strain evidence="2 3">SRC1lrK2f</strain>
    </source>
</reference>
<dbReference type="PANTHER" id="PTHR44167:SF30">
    <property type="entry name" value="PHOSPHORYLASE KINASE"/>
    <property type="match status" value="1"/>
</dbReference>
<dbReference type="GO" id="GO:0004674">
    <property type="term" value="F:protein serine/threonine kinase activity"/>
    <property type="evidence" value="ECO:0007669"/>
    <property type="project" value="TreeGrafter"/>
</dbReference>